<dbReference type="SMART" id="SM00969">
    <property type="entry name" value="SOCS_box"/>
    <property type="match status" value="1"/>
</dbReference>
<name>A0A3Q3WLI7_MOLML</name>
<dbReference type="InterPro" id="IPR002110">
    <property type="entry name" value="Ankyrin_rpt"/>
</dbReference>
<dbReference type="SUPFAM" id="SSF158235">
    <property type="entry name" value="SOCS box-like"/>
    <property type="match status" value="1"/>
</dbReference>
<dbReference type="SMART" id="SM00248">
    <property type="entry name" value="ANK"/>
    <property type="match status" value="6"/>
</dbReference>
<dbReference type="Pfam" id="PF00023">
    <property type="entry name" value="Ank"/>
    <property type="match status" value="1"/>
</dbReference>
<dbReference type="SUPFAM" id="SSF48403">
    <property type="entry name" value="Ankyrin repeat"/>
    <property type="match status" value="1"/>
</dbReference>
<accession>A0A3Q3WLI7</accession>
<evidence type="ECO:0000256" key="1">
    <source>
        <dbReference type="ARBA" id="ARBA00004906"/>
    </source>
</evidence>
<evidence type="ECO:0000256" key="4">
    <source>
        <dbReference type="ARBA" id="ARBA00023043"/>
    </source>
</evidence>
<evidence type="ECO:0000256" key="3">
    <source>
        <dbReference type="ARBA" id="ARBA00022737"/>
    </source>
</evidence>
<keyword evidence="8" id="KW-1185">Reference proteome</keyword>
<dbReference type="GO" id="GO:0016567">
    <property type="term" value="P:protein ubiquitination"/>
    <property type="evidence" value="ECO:0007669"/>
    <property type="project" value="UniProtKB-UniPathway"/>
</dbReference>
<dbReference type="InterPro" id="IPR036036">
    <property type="entry name" value="SOCS_box-like_dom_sf"/>
</dbReference>
<dbReference type="Gene3D" id="1.25.40.20">
    <property type="entry name" value="Ankyrin repeat-containing domain"/>
    <property type="match status" value="1"/>
</dbReference>
<dbReference type="STRING" id="94237.ENSMMOP00000015828"/>
<keyword evidence="3" id="KW-0677">Repeat</keyword>
<dbReference type="InterPro" id="IPR051573">
    <property type="entry name" value="Ankyrin-SOCS_box_domain"/>
</dbReference>
<feature type="repeat" description="ANK" evidence="5">
    <location>
        <begin position="73"/>
        <end position="101"/>
    </location>
</feature>
<feature type="domain" description="SOCS box" evidence="6">
    <location>
        <begin position="216"/>
        <end position="267"/>
    </location>
</feature>
<feature type="repeat" description="ANK" evidence="5">
    <location>
        <begin position="168"/>
        <end position="200"/>
    </location>
</feature>
<dbReference type="PANTHER" id="PTHR24136:SF53">
    <property type="entry name" value="ANKYRIN REPEAT AND SOCS BOX CONTAINING 13"/>
    <property type="match status" value="1"/>
</dbReference>
<protein>
    <recommendedName>
        <fullName evidence="6">SOCS box domain-containing protein</fullName>
    </recommendedName>
</protein>
<feature type="repeat" description="ANK" evidence="5">
    <location>
        <begin position="40"/>
        <end position="72"/>
    </location>
</feature>
<comment type="similarity">
    <text evidence="2">Belongs to the ankyrin SOCS box (ASB) family.</text>
</comment>
<dbReference type="PROSITE" id="PS50225">
    <property type="entry name" value="SOCS"/>
    <property type="match status" value="1"/>
</dbReference>
<reference evidence="7" key="2">
    <citation type="submission" date="2025-09" db="UniProtKB">
        <authorList>
            <consortium name="Ensembl"/>
        </authorList>
    </citation>
    <scope>IDENTIFICATION</scope>
</reference>
<dbReference type="GO" id="GO:0045732">
    <property type="term" value="P:positive regulation of protein catabolic process"/>
    <property type="evidence" value="ECO:0007669"/>
    <property type="project" value="TreeGrafter"/>
</dbReference>
<evidence type="ECO:0000256" key="5">
    <source>
        <dbReference type="PROSITE-ProRule" id="PRU00023"/>
    </source>
</evidence>
<evidence type="ECO:0000256" key="2">
    <source>
        <dbReference type="ARBA" id="ARBA00005949"/>
    </source>
</evidence>
<dbReference type="PANTHER" id="PTHR24136">
    <property type="entry name" value="SOWAH (DROSOPHILA) HOMOLOG"/>
    <property type="match status" value="1"/>
</dbReference>
<proteinExistence type="inferred from homology"/>
<evidence type="ECO:0000313" key="8">
    <source>
        <dbReference type="Proteomes" id="UP000261620"/>
    </source>
</evidence>
<dbReference type="Pfam" id="PF07525">
    <property type="entry name" value="SOCS_box"/>
    <property type="match status" value="1"/>
</dbReference>
<dbReference type="PROSITE" id="PS50297">
    <property type="entry name" value="ANK_REP_REGION"/>
    <property type="match status" value="3"/>
</dbReference>
<dbReference type="InterPro" id="IPR036770">
    <property type="entry name" value="Ankyrin_rpt-contain_sf"/>
</dbReference>
<dbReference type="Proteomes" id="UP000261620">
    <property type="component" value="Unplaced"/>
</dbReference>
<dbReference type="PROSITE" id="PS50088">
    <property type="entry name" value="ANK_REPEAT"/>
    <property type="match status" value="3"/>
</dbReference>
<dbReference type="Ensembl" id="ENSMMOT00000016094.1">
    <property type="protein sequence ID" value="ENSMMOP00000015828.1"/>
    <property type="gene ID" value="ENSMMOG00000012074.1"/>
</dbReference>
<sequence length="267" mass="28935">HGLGFWTDRSAVHEAAAHGKALQLQQLIEGGAAVNIVAVDSITPLHEACIHGQTQCVRLLLNAGAQVDARNIDGSTPLCDACAAGSLDCVKLLLEYGASVNPPLFTFSPLHEACMAHSDCVQLMIDQGALMEARDGHYGMPLHVACARQHYDCAKVLLKAANVNAAKLHETALHYAAKTKNADLIELLVEFGGKVYARDNLNKKPIHYTSLGSPSYLRLEFYETPLTLQQICRVALRGALGKRACEVVSMLDLPNRIINFLSYMPPP</sequence>
<dbReference type="OMA" id="AGFWVER"/>
<dbReference type="FunFam" id="1.25.40.20:FF:000016">
    <property type="entry name" value="Ankyrin repeat and SOCS box containing 5"/>
    <property type="match status" value="1"/>
</dbReference>
<reference evidence="7" key="1">
    <citation type="submission" date="2025-08" db="UniProtKB">
        <authorList>
            <consortium name="Ensembl"/>
        </authorList>
    </citation>
    <scope>IDENTIFICATION</scope>
</reference>
<dbReference type="AlphaFoldDB" id="A0A3Q3WLI7"/>
<evidence type="ECO:0000313" key="7">
    <source>
        <dbReference type="Ensembl" id="ENSMMOP00000015828.1"/>
    </source>
</evidence>
<organism evidence="7 8">
    <name type="scientific">Mola mola</name>
    <name type="common">Ocean sunfish</name>
    <name type="synonym">Tetraodon mola</name>
    <dbReference type="NCBI Taxonomy" id="94237"/>
    <lineage>
        <taxon>Eukaryota</taxon>
        <taxon>Metazoa</taxon>
        <taxon>Chordata</taxon>
        <taxon>Craniata</taxon>
        <taxon>Vertebrata</taxon>
        <taxon>Euteleostomi</taxon>
        <taxon>Actinopterygii</taxon>
        <taxon>Neopterygii</taxon>
        <taxon>Teleostei</taxon>
        <taxon>Neoteleostei</taxon>
        <taxon>Acanthomorphata</taxon>
        <taxon>Eupercaria</taxon>
        <taxon>Tetraodontiformes</taxon>
        <taxon>Molidae</taxon>
        <taxon>Mola</taxon>
    </lineage>
</organism>
<dbReference type="UniPathway" id="UPA00143"/>
<dbReference type="InterPro" id="IPR001496">
    <property type="entry name" value="SOCS_box"/>
</dbReference>
<dbReference type="Pfam" id="PF12796">
    <property type="entry name" value="Ank_2"/>
    <property type="match status" value="2"/>
</dbReference>
<dbReference type="Gene3D" id="1.10.750.20">
    <property type="entry name" value="SOCS box"/>
    <property type="match status" value="1"/>
</dbReference>
<dbReference type="GO" id="GO:0035556">
    <property type="term" value="P:intracellular signal transduction"/>
    <property type="evidence" value="ECO:0007669"/>
    <property type="project" value="InterPro"/>
</dbReference>
<comment type="pathway">
    <text evidence="1">Protein modification; protein ubiquitination.</text>
</comment>
<keyword evidence="4 5" id="KW-0040">ANK repeat</keyword>
<evidence type="ECO:0000259" key="6">
    <source>
        <dbReference type="PROSITE" id="PS50225"/>
    </source>
</evidence>